<evidence type="ECO:0000256" key="6">
    <source>
        <dbReference type="SAM" id="MobiDB-lite"/>
    </source>
</evidence>
<dbReference type="InterPro" id="IPR025110">
    <property type="entry name" value="AMP-bd_C"/>
</dbReference>
<dbReference type="InterPro" id="IPR045851">
    <property type="entry name" value="AMP-bd_C_sf"/>
</dbReference>
<evidence type="ECO:0000313" key="11">
    <source>
        <dbReference type="Proteomes" id="UP000663760"/>
    </source>
</evidence>
<dbReference type="Pfam" id="PF00501">
    <property type="entry name" value="AMP-binding"/>
    <property type="match status" value="1"/>
</dbReference>
<evidence type="ECO:0000256" key="2">
    <source>
        <dbReference type="ARBA" id="ARBA00012959"/>
    </source>
</evidence>
<evidence type="ECO:0000256" key="1">
    <source>
        <dbReference type="ARBA" id="ARBA00006432"/>
    </source>
</evidence>
<keyword evidence="4" id="KW-0067">ATP-binding</keyword>
<keyword evidence="7" id="KW-1133">Transmembrane helix</keyword>
<dbReference type="OrthoDB" id="10253869at2759"/>
<dbReference type="Gene3D" id="3.30.300.30">
    <property type="match status" value="1"/>
</dbReference>
<dbReference type="InterPro" id="IPR042099">
    <property type="entry name" value="ANL_N_sf"/>
</dbReference>
<keyword evidence="3" id="KW-0436">Ligase</keyword>
<dbReference type="GO" id="GO:0016207">
    <property type="term" value="F:4-coumarate-CoA ligase activity"/>
    <property type="evidence" value="ECO:0007669"/>
    <property type="project" value="UniProtKB-EC"/>
</dbReference>
<dbReference type="SUPFAM" id="SSF56801">
    <property type="entry name" value="Acetyl-CoA synthetase-like"/>
    <property type="match status" value="1"/>
</dbReference>
<dbReference type="CDD" id="cd05904">
    <property type="entry name" value="4CL"/>
    <property type="match status" value="1"/>
</dbReference>
<dbReference type="AlphaFoldDB" id="A0A7I8KFD9"/>
<reference evidence="10" key="1">
    <citation type="submission" date="2020-02" db="EMBL/GenBank/DDBJ databases">
        <authorList>
            <person name="Scholz U."/>
            <person name="Mascher M."/>
            <person name="Fiebig A."/>
        </authorList>
    </citation>
    <scope>NUCLEOTIDE SEQUENCE</scope>
</reference>
<sequence length="559" mass="60015">MDGAGGSATSPPPPPPSSVDPRNGFCSATRTFYSLRPPNALPPSSQPLSVTSYIFARLSSSPAGKSVAETPAVINSSREGASITYGEFFSQVRSLAWNLRSRLGLSKGEAAFVLSPARLDIPVLYFALLSIGVVVSPSNPASTAVEISRQFDLIRPSIAFATSAEAHKLPRGVRIVLLDQDQFYCLLWNDNVGVPLPAPEILQSDPAAALLTSGTTGQVKAAVLSHGNFIALMAECEKTGERDSQAVTFLTVPLFHVFGLMMLLRVIVLGHTMVFLERLDFVSLLRAVERHRVKFMPVSPPLIVAMVKSDAVDKFDLSSLEVVGCGGAPLGKEVAERFTKRFPHIQIVQGYGLTESGGQGAATEGPEETLVHGSVGRLGSNVEARIVDPVTGQSLPPGQRGELWLRGPTIMKGYLGDDGATASTLDSEGWLKTGDLCYFNEDGFLFIVDRLKELIKYKAYQVPPAELERVLLSHSEISDAAVVPYPSEEAGEIPMAYVVRRPGGTLSAEQVMEFVAKTVAPYKKVRRVAFIESIPKSAAGKILRRELITHALSGSASKL</sequence>
<dbReference type="EC" id="6.2.1.12" evidence="2"/>
<dbReference type="EMBL" id="LR746268">
    <property type="protein sequence ID" value="CAA7396403.1"/>
    <property type="molecule type" value="Genomic_DNA"/>
</dbReference>
<organism evidence="10 11">
    <name type="scientific">Spirodela intermedia</name>
    <name type="common">Intermediate duckweed</name>
    <dbReference type="NCBI Taxonomy" id="51605"/>
    <lineage>
        <taxon>Eukaryota</taxon>
        <taxon>Viridiplantae</taxon>
        <taxon>Streptophyta</taxon>
        <taxon>Embryophyta</taxon>
        <taxon>Tracheophyta</taxon>
        <taxon>Spermatophyta</taxon>
        <taxon>Magnoliopsida</taxon>
        <taxon>Liliopsida</taxon>
        <taxon>Araceae</taxon>
        <taxon>Lemnoideae</taxon>
        <taxon>Spirodela</taxon>
    </lineage>
</organism>
<evidence type="ECO:0000256" key="3">
    <source>
        <dbReference type="ARBA" id="ARBA00022598"/>
    </source>
</evidence>
<dbReference type="Pfam" id="PF13193">
    <property type="entry name" value="AMP-binding_C"/>
    <property type="match status" value="1"/>
</dbReference>
<evidence type="ECO:0000256" key="5">
    <source>
        <dbReference type="ARBA" id="ARBA00034252"/>
    </source>
</evidence>
<feature type="region of interest" description="Disordered" evidence="6">
    <location>
        <begin position="1"/>
        <end position="25"/>
    </location>
</feature>
<dbReference type="GO" id="GO:0005524">
    <property type="term" value="F:ATP binding"/>
    <property type="evidence" value="ECO:0007669"/>
    <property type="project" value="UniProtKB-KW"/>
</dbReference>
<dbReference type="PANTHER" id="PTHR24096:SF251">
    <property type="entry name" value="4-COUMARATE--COA LIGASE-LIKE 9"/>
    <property type="match status" value="1"/>
</dbReference>
<dbReference type="PANTHER" id="PTHR24096">
    <property type="entry name" value="LONG-CHAIN-FATTY-ACID--COA LIGASE"/>
    <property type="match status" value="1"/>
</dbReference>
<dbReference type="FunFam" id="3.30.300.30:FF:000007">
    <property type="entry name" value="4-coumarate--CoA ligase 2"/>
    <property type="match status" value="1"/>
</dbReference>
<comment type="similarity">
    <text evidence="1">Belongs to the ATP-dependent AMP-binding enzyme family.</text>
</comment>
<evidence type="ECO:0000256" key="7">
    <source>
        <dbReference type="SAM" id="Phobius"/>
    </source>
</evidence>
<feature type="transmembrane region" description="Helical" evidence="7">
    <location>
        <begin position="254"/>
        <end position="276"/>
    </location>
</feature>
<evidence type="ECO:0000313" key="10">
    <source>
        <dbReference type="EMBL" id="CAA7396403.1"/>
    </source>
</evidence>
<accession>A0A7I8KFD9</accession>
<proteinExistence type="inferred from homology"/>
<dbReference type="Gene3D" id="3.40.50.12780">
    <property type="entry name" value="N-terminal domain of ligase-like"/>
    <property type="match status" value="1"/>
</dbReference>
<feature type="domain" description="AMP-binding enzyme C-terminal" evidence="9">
    <location>
        <begin position="466"/>
        <end position="541"/>
    </location>
</feature>
<keyword evidence="11" id="KW-1185">Reference proteome</keyword>
<comment type="catalytic activity">
    <reaction evidence="5">
        <text>(E)-4-coumarate + ATP + CoA = (E)-4-coumaroyl-CoA + AMP + diphosphate</text>
        <dbReference type="Rhea" id="RHEA:19641"/>
        <dbReference type="ChEBI" id="CHEBI:12876"/>
        <dbReference type="ChEBI" id="CHEBI:30616"/>
        <dbReference type="ChEBI" id="CHEBI:33019"/>
        <dbReference type="ChEBI" id="CHEBI:57287"/>
        <dbReference type="ChEBI" id="CHEBI:85008"/>
        <dbReference type="ChEBI" id="CHEBI:456215"/>
        <dbReference type="EC" id="6.2.1.12"/>
    </reaction>
    <physiologicalReaction direction="left-to-right" evidence="5">
        <dbReference type="Rhea" id="RHEA:19642"/>
    </physiologicalReaction>
</comment>
<dbReference type="Proteomes" id="UP000663760">
    <property type="component" value="Chromosome 5"/>
</dbReference>
<keyword evidence="4" id="KW-0547">Nucleotide-binding</keyword>
<name>A0A7I8KFD9_SPIIN</name>
<evidence type="ECO:0000259" key="9">
    <source>
        <dbReference type="Pfam" id="PF13193"/>
    </source>
</evidence>
<dbReference type="InterPro" id="IPR000873">
    <property type="entry name" value="AMP-dep_synth/lig_dom"/>
</dbReference>
<gene>
    <name evidence="10" type="ORF">SI8410_05007066</name>
</gene>
<keyword evidence="7" id="KW-0812">Transmembrane</keyword>
<keyword evidence="7" id="KW-0472">Membrane</keyword>
<protein>
    <recommendedName>
        <fullName evidence="2">4-coumarate--CoA ligase</fullName>
        <ecNumber evidence="2">6.2.1.12</ecNumber>
    </recommendedName>
</protein>
<evidence type="ECO:0000259" key="8">
    <source>
        <dbReference type="Pfam" id="PF00501"/>
    </source>
</evidence>
<evidence type="ECO:0000256" key="4">
    <source>
        <dbReference type="ARBA" id="ARBA00022840"/>
    </source>
</evidence>
<feature type="domain" description="AMP-dependent synthetase/ligase" evidence="8">
    <location>
        <begin position="69"/>
        <end position="415"/>
    </location>
</feature>